<evidence type="ECO:0000313" key="3">
    <source>
        <dbReference type="Proteomes" id="UP000827986"/>
    </source>
</evidence>
<dbReference type="Proteomes" id="UP000827986">
    <property type="component" value="Unassembled WGS sequence"/>
</dbReference>
<protein>
    <submittedName>
        <fullName evidence="2">Uncharacterized protein</fullName>
    </submittedName>
</protein>
<organism evidence="2 3">
    <name type="scientific">Mauremys mutica</name>
    <name type="common">yellowpond turtle</name>
    <dbReference type="NCBI Taxonomy" id="74926"/>
    <lineage>
        <taxon>Eukaryota</taxon>
        <taxon>Metazoa</taxon>
        <taxon>Chordata</taxon>
        <taxon>Craniata</taxon>
        <taxon>Vertebrata</taxon>
        <taxon>Euteleostomi</taxon>
        <taxon>Archelosauria</taxon>
        <taxon>Testudinata</taxon>
        <taxon>Testudines</taxon>
        <taxon>Cryptodira</taxon>
        <taxon>Durocryptodira</taxon>
        <taxon>Testudinoidea</taxon>
        <taxon>Geoemydidae</taxon>
        <taxon>Geoemydinae</taxon>
        <taxon>Mauremys</taxon>
    </lineage>
</organism>
<proteinExistence type="predicted"/>
<reference evidence="2" key="1">
    <citation type="submission" date="2021-09" db="EMBL/GenBank/DDBJ databases">
        <title>The genome of Mauremys mutica provides insights into the evolution of semi-aquatic lifestyle.</title>
        <authorList>
            <person name="Gong S."/>
            <person name="Gao Y."/>
        </authorList>
    </citation>
    <scope>NUCLEOTIDE SEQUENCE</scope>
    <source>
        <strain evidence="2">MM-2020</strain>
        <tissue evidence="2">Muscle</tissue>
    </source>
</reference>
<dbReference type="EMBL" id="JAHDVG010000474">
    <property type="protein sequence ID" value="KAH1178510.1"/>
    <property type="molecule type" value="Genomic_DNA"/>
</dbReference>
<keyword evidence="3" id="KW-1185">Reference proteome</keyword>
<sequence length="173" mass="19132">MEWEAQTHSLTPLAQEEAFHHSQKGRGLAEQGTRRSWGAHTHTWCRSPAATSDSSPPWPPGAAQSRQGGALISSFWEASMLPSALFCLHSHRHSTHRCRLEHQMQQPGVIYIAATGRSAFYRQNLALKTFQSKGEIHCFPGFSSQPKHSCSHGTPAQPMCRLQLINPVVAGLK</sequence>
<gene>
    <name evidence="2" type="ORF">KIL84_012212</name>
</gene>
<feature type="compositionally biased region" description="Polar residues" evidence="1">
    <location>
        <begin position="1"/>
        <end position="12"/>
    </location>
</feature>
<accession>A0A9D3XG38</accession>
<name>A0A9D3XG38_9SAUR</name>
<evidence type="ECO:0000256" key="1">
    <source>
        <dbReference type="SAM" id="MobiDB-lite"/>
    </source>
</evidence>
<comment type="caution">
    <text evidence="2">The sequence shown here is derived from an EMBL/GenBank/DDBJ whole genome shotgun (WGS) entry which is preliminary data.</text>
</comment>
<evidence type="ECO:0000313" key="2">
    <source>
        <dbReference type="EMBL" id="KAH1178510.1"/>
    </source>
</evidence>
<feature type="region of interest" description="Disordered" evidence="1">
    <location>
        <begin position="1"/>
        <end position="66"/>
    </location>
</feature>
<dbReference type="AlphaFoldDB" id="A0A9D3XG38"/>